<proteinExistence type="predicted"/>
<feature type="signal peptide" evidence="1">
    <location>
        <begin position="1"/>
        <end position="20"/>
    </location>
</feature>
<evidence type="ECO:0000313" key="2">
    <source>
        <dbReference type="EMBL" id="RFN58215.1"/>
    </source>
</evidence>
<dbReference type="PROSITE" id="PS51257">
    <property type="entry name" value="PROKAR_LIPOPROTEIN"/>
    <property type="match status" value="1"/>
</dbReference>
<dbReference type="EMBL" id="QVID01000002">
    <property type="protein sequence ID" value="RFN58215.1"/>
    <property type="molecule type" value="Genomic_DNA"/>
</dbReference>
<organism evidence="2 3">
    <name type="scientific">Marixanthomonas ophiurae</name>
    <dbReference type="NCBI Taxonomy" id="387659"/>
    <lineage>
        <taxon>Bacteria</taxon>
        <taxon>Pseudomonadati</taxon>
        <taxon>Bacteroidota</taxon>
        <taxon>Flavobacteriia</taxon>
        <taxon>Flavobacteriales</taxon>
        <taxon>Flavobacteriaceae</taxon>
        <taxon>Marixanthomonas</taxon>
    </lineage>
</organism>
<protein>
    <submittedName>
        <fullName evidence="2">DUF4251 domain-containing protein</fullName>
    </submittedName>
</protein>
<name>A0A3E1Q7V8_9FLAO</name>
<dbReference type="Proteomes" id="UP000261082">
    <property type="component" value="Unassembled WGS sequence"/>
</dbReference>
<reference evidence="2 3" key="1">
    <citation type="journal article" date="2007" name="Int. J. Syst. Evol. Microbiol.">
        <title>Marixanthomonas ophiurae gen. nov., sp. nov., a marine bacterium of the family Flavobacteriaceae isolated from a deep-sea brittle star.</title>
        <authorList>
            <person name="Romanenko L.A."/>
            <person name="Uchino M."/>
            <person name="Frolova G.M."/>
            <person name="Mikhailov V.V."/>
        </authorList>
    </citation>
    <scope>NUCLEOTIDE SEQUENCE [LARGE SCALE GENOMIC DNA]</scope>
    <source>
        <strain evidence="2 3">KMM 3046</strain>
    </source>
</reference>
<keyword evidence="1" id="KW-0732">Signal</keyword>
<feature type="chain" id="PRO_5017812522" evidence="1">
    <location>
        <begin position="21"/>
        <end position="162"/>
    </location>
</feature>
<gene>
    <name evidence="2" type="ORF">DZ858_13365</name>
</gene>
<evidence type="ECO:0000313" key="3">
    <source>
        <dbReference type="Proteomes" id="UP000261082"/>
    </source>
</evidence>
<evidence type="ECO:0000256" key="1">
    <source>
        <dbReference type="SAM" id="SignalP"/>
    </source>
</evidence>
<dbReference type="InterPro" id="IPR025347">
    <property type="entry name" value="DUF4251"/>
</dbReference>
<dbReference type="Gene3D" id="2.40.128.410">
    <property type="match status" value="1"/>
</dbReference>
<comment type="caution">
    <text evidence="2">The sequence shown here is derived from an EMBL/GenBank/DDBJ whole genome shotgun (WGS) entry which is preliminary data.</text>
</comment>
<dbReference type="RefSeq" id="WP_117160163.1">
    <property type="nucleotide sequence ID" value="NZ_QVID01000002.1"/>
</dbReference>
<accession>A0A3E1Q7V8</accession>
<dbReference type="AlphaFoldDB" id="A0A3E1Q7V8"/>
<keyword evidence="3" id="KW-1185">Reference proteome</keyword>
<dbReference type="OrthoDB" id="1448121at2"/>
<sequence length="162" mass="18265">MKTMLFMLSLLLISCGSTQTATQEGEMSQVQQWANDKQFTIESQYANPLRGNQISLIGNTNFLTFNQDNVSAYLPFYGQRQSGNVLDGGPIEFEGNPKDVELIYNQRKKSSIISFTISEKGESYKVTVTLYDNKNSTITVNSSQRDFMRYEGTVEALPEDDN</sequence>
<dbReference type="Pfam" id="PF14059">
    <property type="entry name" value="DUF4251"/>
    <property type="match status" value="1"/>
</dbReference>